<name>A0A2P6R2H1_ROSCH</name>
<feature type="region of interest" description="Disordered" evidence="1">
    <location>
        <begin position="12"/>
        <end position="51"/>
    </location>
</feature>
<sequence length="81" mass="9280">MGRPILCFPDLQPFGPPLQEEPTTATPNHPASDRKRAIQTSRRELFTSESNIKAKRDTYQSLYLCRQPNRSPKEEACCLDM</sequence>
<protein>
    <submittedName>
        <fullName evidence="2">Uncharacterized protein</fullName>
    </submittedName>
</protein>
<evidence type="ECO:0000313" key="3">
    <source>
        <dbReference type="Proteomes" id="UP000238479"/>
    </source>
</evidence>
<evidence type="ECO:0000313" key="2">
    <source>
        <dbReference type="EMBL" id="PRQ40633.1"/>
    </source>
</evidence>
<organism evidence="2 3">
    <name type="scientific">Rosa chinensis</name>
    <name type="common">China rose</name>
    <dbReference type="NCBI Taxonomy" id="74649"/>
    <lineage>
        <taxon>Eukaryota</taxon>
        <taxon>Viridiplantae</taxon>
        <taxon>Streptophyta</taxon>
        <taxon>Embryophyta</taxon>
        <taxon>Tracheophyta</taxon>
        <taxon>Spermatophyta</taxon>
        <taxon>Magnoliopsida</taxon>
        <taxon>eudicotyledons</taxon>
        <taxon>Gunneridae</taxon>
        <taxon>Pentapetalae</taxon>
        <taxon>rosids</taxon>
        <taxon>fabids</taxon>
        <taxon>Rosales</taxon>
        <taxon>Rosaceae</taxon>
        <taxon>Rosoideae</taxon>
        <taxon>Rosoideae incertae sedis</taxon>
        <taxon>Rosa</taxon>
    </lineage>
</organism>
<accession>A0A2P6R2H1</accession>
<dbReference type="Proteomes" id="UP000238479">
    <property type="component" value="Chromosome 4"/>
</dbReference>
<gene>
    <name evidence="2" type="ORF">RchiOBHm_Chr4g0438181</name>
</gene>
<dbReference type="AlphaFoldDB" id="A0A2P6R2H1"/>
<dbReference type="EMBL" id="PDCK01000042">
    <property type="protein sequence ID" value="PRQ40633.1"/>
    <property type="molecule type" value="Genomic_DNA"/>
</dbReference>
<evidence type="ECO:0000256" key="1">
    <source>
        <dbReference type="SAM" id="MobiDB-lite"/>
    </source>
</evidence>
<reference evidence="2 3" key="1">
    <citation type="journal article" date="2018" name="Nat. Genet.">
        <title>The Rosa genome provides new insights in the design of modern roses.</title>
        <authorList>
            <person name="Bendahmane M."/>
        </authorList>
    </citation>
    <scope>NUCLEOTIDE SEQUENCE [LARGE SCALE GENOMIC DNA]</scope>
    <source>
        <strain evidence="3">cv. Old Blush</strain>
    </source>
</reference>
<keyword evidence="3" id="KW-1185">Reference proteome</keyword>
<proteinExistence type="predicted"/>
<dbReference type="Gramene" id="PRQ40633">
    <property type="protein sequence ID" value="PRQ40633"/>
    <property type="gene ID" value="RchiOBHm_Chr4g0438181"/>
</dbReference>
<feature type="compositionally biased region" description="Basic and acidic residues" evidence="1">
    <location>
        <begin position="31"/>
        <end position="51"/>
    </location>
</feature>
<comment type="caution">
    <text evidence="2">The sequence shown here is derived from an EMBL/GenBank/DDBJ whole genome shotgun (WGS) entry which is preliminary data.</text>
</comment>